<dbReference type="CDD" id="cd09876">
    <property type="entry name" value="PIN_Nob1-like"/>
    <property type="match status" value="1"/>
</dbReference>
<feature type="compositionally biased region" description="Basic residues" evidence="4">
    <location>
        <begin position="274"/>
        <end position="287"/>
    </location>
</feature>
<feature type="compositionally biased region" description="Acidic residues" evidence="4">
    <location>
        <begin position="247"/>
        <end position="265"/>
    </location>
</feature>
<dbReference type="Pfam" id="PF17146">
    <property type="entry name" value="PIN_6"/>
    <property type="match status" value="1"/>
</dbReference>
<feature type="compositionally biased region" description="Low complexity" evidence="4">
    <location>
        <begin position="290"/>
        <end position="306"/>
    </location>
</feature>
<evidence type="ECO:0000259" key="5">
    <source>
        <dbReference type="Pfam" id="PF08772"/>
    </source>
</evidence>
<accession>A0ABQ5SK01</accession>
<keyword evidence="2" id="KW-0479">Metal-binding</keyword>
<organism evidence="7 8">
    <name type="scientific">Volvox africanus</name>
    <dbReference type="NCBI Taxonomy" id="51714"/>
    <lineage>
        <taxon>Eukaryota</taxon>
        <taxon>Viridiplantae</taxon>
        <taxon>Chlorophyta</taxon>
        <taxon>core chlorophytes</taxon>
        <taxon>Chlorophyceae</taxon>
        <taxon>CS clade</taxon>
        <taxon>Chlamydomonadales</taxon>
        <taxon>Volvocaceae</taxon>
        <taxon>Volvox</taxon>
    </lineage>
</organism>
<feature type="region of interest" description="Disordered" evidence="4">
    <location>
        <begin position="187"/>
        <end position="459"/>
    </location>
</feature>
<dbReference type="InterPro" id="IPR036283">
    <property type="entry name" value="NOB1_Zf-like_sf"/>
</dbReference>
<dbReference type="PANTHER" id="PTHR12814:SF2">
    <property type="entry name" value="RNA-BINDING PROTEIN NOB1"/>
    <property type="match status" value="1"/>
</dbReference>
<keyword evidence="8" id="KW-1185">Reference proteome</keyword>
<keyword evidence="3" id="KW-0378">Hydrolase</keyword>
<name>A0ABQ5SK01_9CHLO</name>
<gene>
    <name evidence="7" type="ORF">VaNZ11_014685</name>
</gene>
<feature type="region of interest" description="Disordered" evidence="4">
    <location>
        <begin position="612"/>
        <end position="657"/>
    </location>
</feature>
<feature type="compositionally biased region" description="Low complexity" evidence="4">
    <location>
        <begin position="215"/>
        <end position="226"/>
    </location>
</feature>
<dbReference type="InterPro" id="IPR014881">
    <property type="entry name" value="NOB1_Zn-bd"/>
</dbReference>
<feature type="domain" description="Ribonuclease PIN" evidence="6">
    <location>
        <begin position="30"/>
        <end position="115"/>
    </location>
</feature>
<evidence type="ECO:0000256" key="2">
    <source>
        <dbReference type="ARBA" id="ARBA00022723"/>
    </source>
</evidence>
<evidence type="ECO:0000313" key="7">
    <source>
        <dbReference type="EMBL" id="GLI69946.1"/>
    </source>
</evidence>
<sequence>MSWAAIAKSASAPAAYTSTPPPTAEERIAVVDTNAIISGLRLEHLADRYCTIPEVVAEVRDKQSRAFLSTLPFSLDVREPNDESIKAVQRFARETGDIHSLSAVDLKLLALAHTLEVAVHGTLHLREHPVQVRTFEKHKSRPRALPGWGKVSNPDDWKVVDEAPQEQLTNASGRQSRIIAGVQSLSLGGQEQEPKLPSPQLLSPPPPQQQPSPPSVSEQAPVLAQPQPQPQPPKAPVLPLPLPQAGVEDESDDDDEDDDKDDDGGWETACKSRNAARRKQRKQRRRQAWLERQQQQQQASAAAAFRGFLGPPSTSSGLNGQETSAAENATAPSHLQQQQHLHQLEQPVAAVSSEKEAGNGFGALSEDGGTRSGDGGLEGEHEAEDDVEANEGEEGEEEEEAEEGEGLELVTEEEDEDDEEEEHDDGFSETGTTTTGITDVTVTATATGTAPSVAGTDAKWRPNTSSHVFTITADFAMQNVMLQMGLRLVSRDGKHIHRVRQWALRCSACFFVTKEVGRLFCPRCGNMTMDKVEVSVGANGAEFFGVTKKFILRGTRFSLPKPKGGRGARSNPVLREDVLLARTGALNGRRARGGSGKKAVAGELDPFAPEFGSETWHQAAAPSGRAGGRSGVPAGVLLSSWKNNPNEVKPQRKSRRK</sequence>
<keyword evidence="1" id="KW-0540">Nuclease</keyword>
<feature type="compositionally biased region" description="Polar residues" evidence="4">
    <location>
        <begin position="312"/>
        <end position="333"/>
    </location>
</feature>
<evidence type="ECO:0000256" key="4">
    <source>
        <dbReference type="SAM" id="MobiDB-lite"/>
    </source>
</evidence>
<dbReference type="Gene3D" id="3.40.50.1010">
    <property type="entry name" value="5'-nuclease"/>
    <property type="match status" value="1"/>
</dbReference>
<feature type="domain" description="Nin one binding (NOB1) Zn-ribbon-like" evidence="5">
    <location>
        <begin position="496"/>
        <end position="565"/>
    </location>
</feature>
<dbReference type="PANTHER" id="PTHR12814">
    <property type="entry name" value="RNA-BINDING PROTEIN NOB1"/>
    <property type="match status" value="1"/>
</dbReference>
<evidence type="ECO:0000256" key="1">
    <source>
        <dbReference type="ARBA" id="ARBA00022722"/>
    </source>
</evidence>
<feature type="compositionally biased region" description="Pro residues" evidence="4">
    <location>
        <begin position="227"/>
        <end position="242"/>
    </location>
</feature>
<feature type="compositionally biased region" description="Pro residues" evidence="4">
    <location>
        <begin position="202"/>
        <end position="214"/>
    </location>
</feature>
<reference evidence="7 8" key="1">
    <citation type="journal article" date="2023" name="IScience">
        <title>Expanded male sex-determining region conserved during the evolution of homothallism in the green alga Volvox.</title>
        <authorList>
            <person name="Yamamoto K."/>
            <person name="Matsuzaki R."/>
            <person name="Mahakham W."/>
            <person name="Heman W."/>
            <person name="Sekimoto H."/>
            <person name="Kawachi M."/>
            <person name="Minakuchi Y."/>
            <person name="Toyoda A."/>
            <person name="Nozaki H."/>
        </authorList>
    </citation>
    <scope>NUCLEOTIDE SEQUENCE [LARGE SCALE GENOMIC DNA]</scope>
    <source>
        <strain evidence="7 8">NIES-4468</strain>
    </source>
</reference>
<feature type="compositionally biased region" description="Acidic residues" evidence="4">
    <location>
        <begin position="381"/>
        <end position="424"/>
    </location>
</feature>
<protein>
    <recommendedName>
        <fullName evidence="9">20S-pre-rRNA D-site endonuclease NOB1</fullName>
    </recommendedName>
</protein>
<dbReference type="SUPFAM" id="SSF144206">
    <property type="entry name" value="NOB1 zinc finger-like"/>
    <property type="match status" value="1"/>
</dbReference>
<evidence type="ECO:0000256" key="3">
    <source>
        <dbReference type="ARBA" id="ARBA00022801"/>
    </source>
</evidence>
<dbReference type="Proteomes" id="UP001165090">
    <property type="component" value="Unassembled WGS sequence"/>
</dbReference>
<feature type="compositionally biased region" description="Low complexity" evidence="4">
    <location>
        <begin position="430"/>
        <end position="456"/>
    </location>
</feature>
<proteinExistence type="predicted"/>
<evidence type="ECO:0008006" key="9">
    <source>
        <dbReference type="Google" id="ProtNLM"/>
    </source>
</evidence>
<dbReference type="Pfam" id="PF08772">
    <property type="entry name" value="Zn_ribbon_NOB1"/>
    <property type="match status" value="1"/>
</dbReference>
<dbReference type="Gene3D" id="6.20.210.10">
    <property type="entry name" value="Nin one binding (NOB1), Zn-ribbon-like"/>
    <property type="match status" value="1"/>
</dbReference>
<dbReference type="InterPro" id="IPR033411">
    <property type="entry name" value="Ribonuclease_PIN"/>
</dbReference>
<dbReference type="InterPro" id="IPR039907">
    <property type="entry name" value="NOB1"/>
</dbReference>
<comment type="caution">
    <text evidence="7">The sequence shown here is derived from an EMBL/GenBank/DDBJ whole genome shotgun (WGS) entry which is preliminary data.</text>
</comment>
<feature type="region of interest" description="Disordered" evidence="4">
    <location>
        <begin position="136"/>
        <end position="157"/>
    </location>
</feature>
<evidence type="ECO:0000313" key="8">
    <source>
        <dbReference type="Proteomes" id="UP001165090"/>
    </source>
</evidence>
<dbReference type="EMBL" id="BSDZ01000089">
    <property type="protein sequence ID" value="GLI69946.1"/>
    <property type="molecule type" value="Genomic_DNA"/>
</dbReference>
<evidence type="ECO:0000259" key="6">
    <source>
        <dbReference type="Pfam" id="PF17146"/>
    </source>
</evidence>